<dbReference type="OrthoDB" id="3333873at2"/>
<dbReference type="SMART" id="SM00710">
    <property type="entry name" value="PbH1"/>
    <property type="match status" value="9"/>
</dbReference>
<dbReference type="AlphaFoldDB" id="A0A0E9N668"/>
<evidence type="ECO:0000313" key="1">
    <source>
        <dbReference type="EMBL" id="GAO45201.1"/>
    </source>
</evidence>
<dbReference type="Proteomes" id="UP000033121">
    <property type="component" value="Unassembled WGS sequence"/>
</dbReference>
<accession>A0A0E9N668</accession>
<reference evidence="1 2" key="1">
    <citation type="submission" date="2015-04" db="EMBL/GenBank/DDBJ databases">
        <title>Whole genome shotgun sequence of Flavihumibacter petaseus NBRC 106054.</title>
        <authorList>
            <person name="Miyazawa S."/>
            <person name="Hosoyama A."/>
            <person name="Hashimoto M."/>
            <person name="Noguchi M."/>
            <person name="Tsuchikane K."/>
            <person name="Ohji S."/>
            <person name="Yamazoe A."/>
            <person name="Ichikawa N."/>
            <person name="Kimura A."/>
            <person name="Fujita N."/>
        </authorList>
    </citation>
    <scope>NUCLEOTIDE SEQUENCE [LARGE SCALE GENOMIC DNA]</scope>
    <source>
        <strain evidence="1 2">NBRC 106054</strain>
    </source>
</reference>
<gene>
    <name evidence="1" type="ORF">FPE01S_04_04450</name>
</gene>
<dbReference type="RefSeq" id="WP_046371153.1">
    <property type="nucleotide sequence ID" value="NZ_BBWV01000004.1"/>
</dbReference>
<dbReference type="SUPFAM" id="SSF51126">
    <property type="entry name" value="Pectin lyase-like"/>
    <property type="match status" value="1"/>
</dbReference>
<protein>
    <recommendedName>
        <fullName evidence="3">Right handed beta helix domain-containing protein</fullName>
    </recommendedName>
</protein>
<dbReference type="InterPro" id="IPR006626">
    <property type="entry name" value="PbH1"/>
</dbReference>
<dbReference type="STRING" id="1220578.FPE01S_04_04450"/>
<comment type="caution">
    <text evidence="1">The sequence shown here is derived from an EMBL/GenBank/DDBJ whole genome shotgun (WGS) entry which is preliminary data.</text>
</comment>
<dbReference type="Gene3D" id="2.160.20.10">
    <property type="entry name" value="Single-stranded right-handed beta-helix, Pectin lyase-like"/>
    <property type="match status" value="1"/>
</dbReference>
<dbReference type="InterPro" id="IPR012334">
    <property type="entry name" value="Pectin_lyas_fold"/>
</dbReference>
<dbReference type="PROSITE" id="PS51257">
    <property type="entry name" value="PROKAR_LIPOPROTEIN"/>
    <property type="match status" value="1"/>
</dbReference>
<name>A0A0E9N668_9BACT</name>
<evidence type="ECO:0000313" key="2">
    <source>
        <dbReference type="Proteomes" id="UP000033121"/>
    </source>
</evidence>
<sequence length="479" mass="51768">MKIRYVVALLLLASCSKEVENNELLPVITEPTVTQPIPQLNYYVSQSGSILNSGKSADQPWSLDKANEFTFSPGDTINLVGTLYGSLMLTESGTEDSVITITGGKINSGNKSGITLYNNSNITIRNVELQGSGEMSINLENSGIRLWSDDGNRHANFIFEKIIAKGYSRSGIESGLAMSPTVLWESEEASMSYAGGFDHVLVNQCQTDSNGYAGINMAGSWPGRQNKDIIIRNSVAFSNRGIKGYDPHSGHGIFLTNVVGGKIDSCEAAYNGWENGSGNIGIWTASAVDVTIQNSKSYRNISITNGDGGGFDIDGGSWNCTMQYNYSYENDGAGYLIYEYGNPNGMKDHIVRYNISHNDGRKGTHYGGITVGGDAPITNLRIYNNTVMMDRGSAIRFVGGQLLGVYDVKNNVLIGTQSSYLGKTPANNVLKDPNLNLQYIPLQNSPVIDLATEISGLLPALDFYGKPIVGKRDIGAVEY</sequence>
<dbReference type="EMBL" id="BBWV01000004">
    <property type="protein sequence ID" value="GAO45201.1"/>
    <property type="molecule type" value="Genomic_DNA"/>
</dbReference>
<keyword evidence="2" id="KW-1185">Reference proteome</keyword>
<organism evidence="1 2">
    <name type="scientific">Flavihumibacter petaseus NBRC 106054</name>
    <dbReference type="NCBI Taxonomy" id="1220578"/>
    <lineage>
        <taxon>Bacteria</taxon>
        <taxon>Pseudomonadati</taxon>
        <taxon>Bacteroidota</taxon>
        <taxon>Chitinophagia</taxon>
        <taxon>Chitinophagales</taxon>
        <taxon>Chitinophagaceae</taxon>
        <taxon>Flavihumibacter</taxon>
    </lineage>
</organism>
<dbReference type="InterPro" id="IPR011050">
    <property type="entry name" value="Pectin_lyase_fold/virulence"/>
</dbReference>
<evidence type="ECO:0008006" key="3">
    <source>
        <dbReference type="Google" id="ProtNLM"/>
    </source>
</evidence>
<proteinExistence type="predicted"/>